<keyword evidence="2" id="KW-1185">Reference proteome</keyword>
<name>A0A285X5U2_9FLAO</name>
<sequence>MKSFTIGSFPPKEGDLEKTVKVQTSGWSNFVGIAILLFIFSLNTNLFAQQPSISLEQVRNGSADDPLNGVDPPTEVVNWQNGNLGPENSHYFEGASVPYRAIMKNLPAGQPAYVIIEYDIKHSGSHALDYLTHYDRIWPHELAYGHPEEDINPLIGYSALSGITASTAIIPVPTKNKTLPSINGQPGISQPETSAQAIMGTGRDMTLWNGTITGVSYVAAVPGDLDAEKSAQQVRVDFITGPAGGTAILAWGGHIANRNDWDYGDGMIYSAGDISGSPYHMRLKAWAFGNIGNEDRSLKAEAVIAAPECSLEDTRVCEGETNIAYTVDEVDPQYLPEYHWSIESTSGGSSDAEFDPQPGLGDLTVYVDAGSNDFVVKLNIITPFGNVECESTTYVDNKVTAGTGKNDEYCESNSALSTVDLFALLDGEDAGGKWTDSNNTEVTSPIDLSSKSPGTYTYTYTVTPTSPSECPPDSESVSIRIDGTVTAGTGSSVTYCEGDSALSGYDLYSLLSDEGPNGQWTDSSNNPVTSPVDLSSASPGTYTYTYTVTPTSPSECLPDNESVSIIIEACCSDETAYAYGTRQNSGPFCNQPGGGNNWGWSIGLLSKDTAYTFDMYAGASKCNPSRGVDVGDVSISYEPGFFVVTFLIEDNISGEHNKLLNAQVYIGCQQFPSYYGSPGQYPFRNVQISSDETSGIIRIPLGDITFCSNNTFYFIAHADVDVCEGTRDPAPSTATLQSTQSIQAESLSIETVENDVSVSPVPFDEEINVSYDLNYTSDVTIEIFDFGGNLLRTVKDSNVSKGSSTSIGVDFSIGANQMYLLRVTTDRETFVKQIVSSKK</sequence>
<evidence type="ECO:0000313" key="2">
    <source>
        <dbReference type="Proteomes" id="UP000219193"/>
    </source>
</evidence>
<evidence type="ECO:0000313" key="1">
    <source>
        <dbReference type="EMBL" id="SOC80675.1"/>
    </source>
</evidence>
<dbReference type="Proteomes" id="UP000219193">
    <property type="component" value="Unassembled WGS sequence"/>
</dbReference>
<reference evidence="2" key="1">
    <citation type="submission" date="2017-09" db="EMBL/GenBank/DDBJ databases">
        <authorList>
            <person name="Varghese N."/>
            <person name="Submissions S."/>
        </authorList>
    </citation>
    <scope>NUCLEOTIDE SEQUENCE [LARGE SCALE GENOMIC DNA]</scope>
    <source>
        <strain evidence="2">CGMCC 1.12641</strain>
    </source>
</reference>
<accession>A0A285X5U2</accession>
<dbReference type="RefSeq" id="WP_097056470.1">
    <property type="nucleotide sequence ID" value="NZ_OCMF01000003.1"/>
</dbReference>
<organism evidence="1 2">
    <name type="scientific">Salinimicrobium sediminis</name>
    <dbReference type="NCBI Taxonomy" id="1343891"/>
    <lineage>
        <taxon>Bacteria</taxon>
        <taxon>Pseudomonadati</taxon>
        <taxon>Bacteroidota</taxon>
        <taxon>Flavobacteriia</taxon>
        <taxon>Flavobacteriales</taxon>
        <taxon>Flavobacteriaceae</taxon>
        <taxon>Salinimicrobium</taxon>
    </lineage>
</organism>
<protein>
    <submittedName>
        <fullName evidence="1">Por secretion system C-terminal sorting domain-containing protein</fullName>
    </submittedName>
</protein>
<dbReference type="EMBL" id="OCMF01000003">
    <property type="protein sequence ID" value="SOC80675.1"/>
    <property type="molecule type" value="Genomic_DNA"/>
</dbReference>
<dbReference type="AlphaFoldDB" id="A0A285X5U2"/>
<dbReference type="OrthoDB" id="678019at2"/>
<gene>
    <name evidence="1" type="ORF">SAMN06296241_2229</name>
</gene>
<proteinExistence type="predicted"/>